<organism evidence="1 2">
    <name type="scientific">Bradyrhizobium agreste</name>
    <dbReference type="NCBI Taxonomy" id="2751811"/>
    <lineage>
        <taxon>Bacteria</taxon>
        <taxon>Pseudomonadati</taxon>
        <taxon>Pseudomonadota</taxon>
        <taxon>Alphaproteobacteria</taxon>
        <taxon>Hyphomicrobiales</taxon>
        <taxon>Nitrobacteraceae</taxon>
        <taxon>Bradyrhizobium</taxon>
    </lineage>
</organism>
<proteinExistence type="predicted"/>
<dbReference type="Proteomes" id="UP000807370">
    <property type="component" value="Unassembled WGS sequence"/>
</dbReference>
<dbReference type="EMBL" id="JACCHP010000002">
    <property type="protein sequence ID" value="MBH5397087.1"/>
    <property type="molecule type" value="Genomic_DNA"/>
</dbReference>
<gene>
    <name evidence="1" type="ORF">HZZ13_04675</name>
</gene>
<evidence type="ECO:0000313" key="1">
    <source>
        <dbReference type="EMBL" id="MBH5397087.1"/>
    </source>
</evidence>
<protein>
    <submittedName>
        <fullName evidence="1">Uncharacterized protein</fullName>
    </submittedName>
</protein>
<evidence type="ECO:0000313" key="2">
    <source>
        <dbReference type="Proteomes" id="UP000807370"/>
    </source>
</evidence>
<keyword evidence="2" id="KW-1185">Reference proteome</keyword>
<dbReference type="RefSeq" id="WP_197946902.1">
    <property type="nucleotide sequence ID" value="NZ_JACCHP010000002.1"/>
</dbReference>
<comment type="caution">
    <text evidence="1">The sequence shown here is derived from an EMBL/GenBank/DDBJ whole genome shotgun (WGS) entry which is preliminary data.</text>
</comment>
<sequence>MMGVAVKGNTPIVSPSIVAPSGEIVLTSRLYTLDKKRRRVLAGLTPEETTEFELLDAQLPLDGKPAWRHSELPLSPKEQRWLELFRRMEAARKQTAA</sequence>
<name>A0ABS0PIR0_9BRAD</name>
<reference evidence="1 2" key="1">
    <citation type="submission" date="2020-07" db="EMBL/GenBank/DDBJ databases">
        <title>Bradyrhizobium diversity isolated from nodules of indigenous legumes of Western Australia.</title>
        <authorList>
            <person name="Klepa M.S."/>
        </authorList>
    </citation>
    <scope>NUCLEOTIDE SEQUENCE [LARGE SCALE GENOMIC DNA]</scope>
    <source>
        <strain evidence="1 2">CNPSo 4010</strain>
    </source>
</reference>
<accession>A0ABS0PIR0</accession>